<evidence type="ECO:0000256" key="1">
    <source>
        <dbReference type="ARBA" id="ARBA00004123"/>
    </source>
</evidence>
<evidence type="ECO:0000256" key="3">
    <source>
        <dbReference type="PROSITE-ProRule" id="PRU00357"/>
    </source>
</evidence>
<name>A0ABQ7CL43_BRACR</name>
<dbReference type="Proteomes" id="UP000266723">
    <property type="component" value="Unassembled WGS sequence"/>
</dbReference>
<reference evidence="5 6" key="1">
    <citation type="journal article" date="2020" name="BMC Genomics">
        <title>Intraspecific diversification of the crop wild relative Brassica cretica Lam. using demographic model selection.</title>
        <authorList>
            <person name="Kioukis A."/>
            <person name="Michalopoulou V.A."/>
            <person name="Briers L."/>
            <person name="Pirintsos S."/>
            <person name="Studholme D.J."/>
            <person name="Pavlidis P."/>
            <person name="Sarris P.F."/>
        </authorList>
    </citation>
    <scope>NUCLEOTIDE SEQUENCE [LARGE SCALE GENOMIC DNA]</scope>
    <source>
        <strain evidence="6">cv. PFS-1207/04</strain>
    </source>
</reference>
<evidence type="ECO:0000313" key="6">
    <source>
        <dbReference type="Proteomes" id="UP000266723"/>
    </source>
</evidence>
<organism evidence="5 6">
    <name type="scientific">Brassica cretica</name>
    <name type="common">Mustard</name>
    <dbReference type="NCBI Taxonomy" id="69181"/>
    <lineage>
        <taxon>Eukaryota</taxon>
        <taxon>Viridiplantae</taxon>
        <taxon>Streptophyta</taxon>
        <taxon>Embryophyta</taxon>
        <taxon>Tracheophyta</taxon>
        <taxon>Spermatophyta</taxon>
        <taxon>Magnoliopsida</taxon>
        <taxon>eudicotyledons</taxon>
        <taxon>Gunneridae</taxon>
        <taxon>Pentapetalae</taxon>
        <taxon>rosids</taxon>
        <taxon>malvids</taxon>
        <taxon>Brassicales</taxon>
        <taxon>Brassicaceae</taxon>
        <taxon>Brassiceae</taxon>
        <taxon>Brassica</taxon>
    </lineage>
</organism>
<dbReference type="PROSITE" id="PS51017">
    <property type="entry name" value="CCT"/>
    <property type="match status" value="1"/>
</dbReference>
<proteinExistence type="predicted"/>
<comment type="caution">
    <text evidence="5">The sequence shown here is derived from an EMBL/GenBank/DDBJ whole genome shotgun (WGS) entry which is preliminary data.</text>
</comment>
<keyword evidence="2 3" id="KW-0539">Nucleus</keyword>
<evidence type="ECO:0000256" key="2">
    <source>
        <dbReference type="ARBA" id="ARBA00023242"/>
    </source>
</evidence>
<sequence length="301" mass="33924">MYADSGLMISYMHNCPPDFQQIEDLFKSYKLSDDEMNNAFAKSTNITGYDLGEEGDLFKAPDPILEEPILAVDPLSAALTMISCGEDSSQGLCELPDLGSLQSGQELLDKAFYECEQDLMMKSAMEPSFSDVLDVKNISLITTESQDLQKSVSSENLSSMGWSQNQEAVVVQNFPDFSQLDFGYVNGMRRAFSEGDIQNQEAVVVQNFPDFSQLDFGYVNGMRRAFSEGDIQKLGTGHFQSPLDMIIVSCTSDDRREKLSRYRNKKSRRNFGRKIKYACRKALADSQPRIRGRFAKTEERK</sequence>
<dbReference type="InterPro" id="IPR045281">
    <property type="entry name" value="CONSTANS-like"/>
</dbReference>
<accession>A0ABQ7CL43</accession>
<comment type="subcellular location">
    <subcellularLocation>
        <location evidence="1 3">Nucleus</location>
    </subcellularLocation>
</comment>
<dbReference type="EMBL" id="QGKV02000832">
    <property type="protein sequence ID" value="KAF3552374.1"/>
    <property type="molecule type" value="Genomic_DNA"/>
</dbReference>
<dbReference type="InterPro" id="IPR010402">
    <property type="entry name" value="CCT_domain"/>
</dbReference>
<feature type="domain" description="CCT" evidence="4">
    <location>
        <begin position="255"/>
        <end position="297"/>
    </location>
</feature>
<dbReference type="PANTHER" id="PTHR31319:SF71">
    <property type="entry name" value="CCT MOTIF FAMILY PROTEIN"/>
    <property type="match status" value="1"/>
</dbReference>
<evidence type="ECO:0000313" key="5">
    <source>
        <dbReference type="EMBL" id="KAF3552374.1"/>
    </source>
</evidence>
<dbReference type="PANTHER" id="PTHR31319">
    <property type="entry name" value="ZINC FINGER PROTEIN CONSTANS-LIKE 4"/>
    <property type="match status" value="1"/>
</dbReference>
<keyword evidence="6" id="KW-1185">Reference proteome</keyword>
<gene>
    <name evidence="5" type="ORF">DY000_02001422</name>
</gene>
<protein>
    <recommendedName>
        <fullName evidence="4">CCT domain-containing protein</fullName>
    </recommendedName>
</protein>
<evidence type="ECO:0000259" key="4">
    <source>
        <dbReference type="PROSITE" id="PS51017"/>
    </source>
</evidence>
<dbReference type="Pfam" id="PF06203">
    <property type="entry name" value="CCT"/>
    <property type="match status" value="1"/>
</dbReference>